<dbReference type="EMBL" id="VVIM01001156">
    <property type="protein sequence ID" value="KAB0790526.1"/>
    <property type="molecule type" value="Genomic_DNA"/>
</dbReference>
<keyword evidence="2" id="KW-1185">Reference proteome</keyword>
<dbReference type="Proteomes" id="UP000327044">
    <property type="component" value="Unassembled WGS sequence"/>
</dbReference>
<evidence type="ECO:0000313" key="2">
    <source>
        <dbReference type="Proteomes" id="UP000327044"/>
    </source>
</evidence>
<dbReference type="PANTHER" id="PTHR35617:SF3">
    <property type="entry name" value="CORE-BINDING (CB) DOMAIN-CONTAINING PROTEIN"/>
    <property type="match status" value="1"/>
</dbReference>
<dbReference type="InParanoid" id="A0A5N3ZZP2"/>
<dbReference type="AlphaFoldDB" id="A0A5N3ZZP2"/>
<comment type="caution">
    <text evidence="1">The sequence shown here is derived from an EMBL/GenBank/DDBJ whole genome shotgun (WGS) entry which is preliminary data.</text>
</comment>
<sequence length="225" mass="25149">MKLHLKNGGTSVHRDVWIPSQRTFRLLQHPRCDNMKLHLKNALQFDQGIGYSTICSARSALSLLISPEVGEDAKVKRLIKGVFNLRAPAPKYNSTWDPGLVLQYLGSLYPNNVISIQLLSVKLITLLALVTAHRLQTFSVIQITNIEHKADGIEIKIPARIKTSSIGNCQPALFLPFFVDKPEVCAASALEMYLSRTKPIRGTLDKLFRNLCSDVESLGKDWAEK</sequence>
<proteinExistence type="predicted"/>
<organism evidence="1 2">
    <name type="scientific">Photinus pyralis</name>
    <name type="common">Common eastern firefly</name>
    <name type="synonym">Lampyris pyralis</name>
    <dbReference type="NCBI Taxonomy" id="7054"/>
    <lineage>
        <taxon>Eukaryota</taxon>
        <taxon>Metazoa</taxon>
        <taxon>Ecdysozoa</taxon>
        <taxon>Arthropoda</taxon>
        <taxon>Hexapoda</taxon>
        <taxon>Insecta</taxon>
        <taxon>Pterygota</taxon>
        <taxon>Neoptera</taxon>
        <taxon>Endopterygota</taxon>
        <taxon>Coleoptera</taxon>
        <taxon>Polyphaga</taxon>
        <taxon>Elateriformia</taxon>
        <taxon>Elateroidea</taxon>
        <taxon>Lampyridae</taxon>
        <taxon>Lampyrinae</taxon>
        <taxon>Photinus</taxon>
    </lineage>
</organism>
<gene>
    <name evidence="1" type="ORF">PPYR_15075</name>
</gene>
<protein>
    <submittedName>
        <fullName evidence="1">Uncharacterized protein</fullName>
    </submittedName>
</protein>
<evidence type="ECO:0000313" key="1">
    <source>
        <dbReference type="EMBL" id="KAB0790526.1"/>
    </source>
</evidence>
<accession>A0A5N3ZZP2</accession>
<reference evidence="1 2" key="1">
    <citation type="journal article" date="2018" name="Elife">
        <title>Firefly genomes illuminate parallel origins of bioluminescence in beetles.</title>
        <authorList>
            <person name="Fallon T.R."/>
            <person name="Lower S.E."/>
            <person name="Chang C.H."/>
            <person name="Bessho-Uehara M."/>
            <person name="Martin G.J."/>
            <person name="Bewick A.J."/>
            <person name="Behringer M."/>
            <person name="Debat H.J."/>
            <person name="Wong I."/>
            <person name="Day J.C."/>
            <person name="Suvorov A."/>
            <person name="Silva C.J."/>
            <person name="Stanger-Hall K.F."/>
            <person name="Hall D.W."/>
            <person name="Schmitz R.J."/>
            <person name="Nelson D.R."/>
            <person name="Lewis S.M."/>
            <person name="Shigenobu S."/>
            <person name="Bybee S.M."/>
            <person name="Larracuente A.M."/>
            <person name="Oba Y."/>
            <person name="Weng J.K."/>
        </authorList>
    </citation>
    <scope>NUCLEOTIDE SEQUENCE [LARGE SCALE GENOMIC DNA]</scope>
    <source>
        <strain evidence="1">1611_PpyrPB1</strain>
        <tissue evidence="1">Whole body</tissue>
    </source>
</reference>
<name>A0A5N3ZZP2_PHOPY</name>
<dbReference type="PANTHER" id="PTHR35617">
    <property type="entry name" value="PHAGE_INTEGRASE DOMAIN-CONTAINING PROTEIN"/>
    <property type="match status" value="1"/>
</dbReference>